<feature type="compositionally biased region" description="Basic and acidic residues" evidence="1">
    <location>
        <begin position="72"/>
        <end position="82"/>
    </location>
</feature>
<protein>
    <submittedName>
        <fullName evidence="2">Uncharacterized protein</fullName>
    </submittedName>
</protein>
<feature type="compositionally biased region" description="Basic residues" evidence="1">
    <location>
        <begin position="36"/>
        <end position="51"/>
    </location>
</feature>
<feature type="region of interest" description="Disordered" evidence="1">
    <location>
        <begin position="27"/>
        <end position="92"/>
    </location>
</feature>
<name>A0A448ZA52_9STRA</name>
<keyword evidence="3" id="KW-1185">Reference proteome</keyword>
<gene>
    <name evidence="2" type="ORF">PSNMU_V1.4_AUG-EV-PASAV3_0057430</name>
</gene>
<feature type="compositionally biased region" description="Acidic residues" evidence="1">
    <location>
        <begin position="83"/>
        <end position="92"/>
    </location>
</feature>
<accession>A0A448ZA52</accession>
<evidence type="ECO:0000256" key="1">
    <source>
        <dbReference type="SAM" id="MobiDB-lite"/>
    </source>
</evidence>
<evidence type="ECO:0000313" key="2">
    <source>
        <dbReference type="EMBL" id="VEU38890.1"/>
    </source>
</evidence>
<dbReference type="OrthoDB" id="206433at2759"/>
<dbReference type="Proteomes" id="UP000291116">
    <property type="component" value="Unassembled WGS sequence"/>
</dbReference>
<sequence>MLEQLSPYEKMRLERIKRNEERMRELGLDKYPLLFSKKKKQTTPPNKKKQPARVVTPGQERRSQRNQKRKKPIESQNDHFSSDDEVDEDDEVDVRRPYRKRRLLLDPVDYRLSSADRAALEGAADENFMGKFQEFLEFHDKISPANVKNVMRQARKLASGEGIRYESPRYGWAPGRYFQKGTPITPMSDFVGLMAKGQECEDKWGRDHGNGWLISHPLKKLLLFQQFVLQHPDFLASDLRLKEYCAEE</sequence>
<evidence type="ECO:0000313" key="3">
    <source>
        <dbReference type="Proteomes" id="UP000291116"/>
    </source>
</evidence>
<reference evidence="2 3" key="1">
    <citation type="submission" date="2019-01" db="EMBL/GenBank/DDBJ databases">
        <authorList>
            <person name="Ferrante I. M."/>
        </authorList>
    </citation>
    <scope>NUCLEOTIDE SEQUENCE [LARGE SCALE GENOMIC DNA]</scope>
    <source>
        <strain evidence="2 3">B856</strain>
    </source>
</reference>
<dbReference type="EMBL" id="CAACVS010000192">
    <property type="protein sequence ID" value="VEU38890.1"/>
    <property type="molecule type" value="Genomic_DNA"/>
</dbReference>
<dbReference type="AlphaFoldDB" id="A0A448ZA52"/>
<organism evidence="2 3">
    <name type="scientific">Pseudo-nitzschia multistriata</name>
    <dbReference type="NCBI Taxonomy" id="183589"/>
    <lineage>
        <taxon>Eukaryota</taxon>
        <taxon>Sar</taxon>
        <taxon>Stramenopiles</taxon>
        <taxon>Ochrophyta</taxon>
        <taxon>Bacillariophyta</taxon>
        <taxon>Bacillariophyceae</taxon>
        <taxon>Bacillariophycidae</taxon>
        <taxon>Bacillariales</taxon>
        <taxon>Bacillariaceae</taxon>
        <taxon>Pseudo-nitzschia</taxon>
    </lineage>
</organism>
<proteinExistence type="predicted"/>